<dbReference type="GO" id="GO:0006284">
    <property type="term" value="P:base-excision repair"/>
    <property type="evidence" value="ECO:0007669"/>
    <property type="project" value="InterPro"/>
</dbReference>
<feature type="binding site" evidence="1">
    <location>
        <position position="24"/>
    </location>
    <ligand>
        <name>Zn(2+)</name>
        <dbReference type="ChEBI" id="CHEBI:29105"/>
    </ligand>
</feature>
<keyword evidence="1" id="KW-0479">Metal-binding</keyword>
<dbReference type="Gene3D" id="1.10.340.30">
    <property type="entry name" value="Hypothetical protein, domain 2"/>
    <property type="match status" value="1"/>
</dbReference>
<dbReference type="OrthoDB" id="9807664at2"/>
<name>A0A328YX63_9BURK</name>
<reference evidence="2 3" key="1">
    <citation type="submission" date="2018-06" db="EMBL/GenBank/DDBJ databases">
        <title>Genomic Encyclopedia of Archaeal and Bacterial Type Strains, Phase II (KMG-II): from individual species to whole genera.</title>
        <authorList>
            <person name="Goeker M."/>
        </authorList>
    </citation>
    <scope>NUCLEOTIDE SEQUENCE [LARGE SCALE GENOMIC DNA]</scope>
    <source>
        <strain evidence="2 3">CFPB 3232</strain>
    </source>
</reference>
<dbReference type="AlphaFoldDB" id="A0A328YX63"/>
<dbReference type="Proteomes" id="UP000248856">
    <property type="component" value="Unassembled WGS sequence"/>
</dbReference>
<dbReference type="GO" id="GO:0008725">
    <property type="term" value="F:DNA-3-methyladenine glycosylase activity"/>
    <property type="evidence" value="ECO:0007669"/>
    <property type="project" value="InterPro"/>
</dbReference>
<dbReference type="InterPro" id="IPR005019">
    <property type="entry name" value="Adenine_glyco"/>
</dbReference>
<dbReference type="GO" id="GO:0046872">
    <property type="term" value="F:metal ion binding"/>
    <property type="evidence" value="ECO:0007669"/>
    <property type="project" value="UniProtKB-KW"/>
</dbReference>
<dbReference type="InterPro" id="IPR011257">
    <property type="entry name" value="DNA_glycosylase"/>
</dbReference>
<dbReference type="SUPFAM" id="SSF48150">
    <property type="entry name" value="DNA-glycosylase"/>
    <property type="match status" value="1"/>
</dbReference>
<dbReference type="PANTHER" id="PTHR30037">
    <property type="entry name" value="DNA-3-METHYLADENINE GLYCOSYLASE 1"/>
    <property type="match status" value="1"/>
</dbReference>
<dbReference type="Pfam" id="PF03352">
    <property type="entry name" value="Adenine_glyco"/>
    <property type="match status" value="1"/>
</dbReference>
<accession>A0A328YX63</accession>
<dbReference type="EMBL" id="QLTA01000042">
    <property type="protein sequence ID" value="RAR76822.1"/>
    <property type="molecule type" value="Genomic_DNA"/>
</dbReference>
<feature type="binding site" evidence="1">
    <location>
        <position position="202"/>
    </location>
    <ligand>
        <name>Zn(2+)</name>
        <dbReference type="ChEBI" id="CHEBI:29105"/>
    </ligand>
</feature>
<dbReference type="RefSeq" id="WP_111879993.1">
    <property type="nucleotide sequence ID" value="NZ_CBCSGC010000277.1"/>
</dbReference>
<keyword evidence="1" id="KW-0862">Zinc</keyword>
<organism evidence="2 3">
    <name type="scientific">Paracidovorax anthurii</name>
    <dbReference type="NCBI Taxonomy" id="78229"/>
    <lineage>
        <taxon>Bacteria</taxon>
        <taxon>Pseudomonadati</taxon>
        <taxon>Pseudomonadota</taxon>
        <taxon>Betaproteobacteria</taxon>
        <taxon>Burkholderiales</taxon>
        <taxon>Comamonadaceae</taxon>
        <taxon>Paracidovorax</taxon>
    </lineage>
</organism>
<evidence type="ECO:0000256" key="1">
    <source>
        <dbReference type="PIRSR" id="PIRSR605019-1"/>
    </source>
</evidence>
<proteinExistence type="predicted"/>
<keyword evidence="3" id="KW-1185">Reference proteome</keyword>
<dbReference type="InterPro" id="IPR052891">
    <property type="entry name" value="DNA-3mA_glycosylase"/>
</dbReference>
<protein>
    <submittedName>
        <fullName evidence="2">DNA-3-methyladenine glycosylase I</fullName>
    </submittedName>
</protein>
<evidence type="ECO:0000313" key="3">
    <source>
        <dbReference type="Proteomes" id="UP000248856"/>
    </source>
</evidence>
<dbReference type="PANTHER" id="PTHR30037:SF4">
    <property type="entry name" value="DNA-3-METHYLADENINE GLYCOSYLASE I"/>
    <property type="match status" value="1"/>
</dbReference>
<evidence type="ECO:0000313" key="2">
    <source>
        <dbReference type="EMBL" id="RAR76822.1"/>
    </source>
</evidence>
<comment type="caution">
    <text evidence="2">The sequence shown here is derived from an EMBL/GenBank/DDBJ whole genome shotgun (WGS) entry which is preliminary data.</text>
</comment>
<feature type="binding site" evidence="1">
    <location>
        <position position="37"/>
    </location>
    <ligand>
        <name>Zn(2+)</name>
        <dbReference type="ChEBI" id="CHEBI:29105"/>
    </ligand>
</feature>
<gene>
    <name evidence="2" type="ORF">AX018_10424</name>
</gene>
<sequence length="222" mass="24647">MPDSRHTDLPEGLFADAPGDAPRCFWCRATPLYRHYHDHEWGFPVDDDRRLFEKLCLEGFQAGLSWITILNKREAFRAAFAQFDAERMADFGAADVERLLADPGIVRHRGKIESAIRNARRALEVRREFGSLARYVWRFAPAAAEGRPERLTLAAVRALTTAPAAVALSKDLKKRGFGFVGPTTMYAFMQAMGLVNDHIEGCATRDAALAARAAFEVPAAAP</sequence>
<feature type="binding site" evidence="1">
    <location>
        <position position="198"/>
    </location>
    <ligand>
        <name>Zn(2+)</name>
        <dbReference type="ChEBI" id="CHEBI:29105"/>
    </ligand>
</feature>